<gene>
    <name evidence="1" type="ORF">IFM89_002037</name>
</gene>
<evidence type="ECO:0000313" key="1">
    <source>
        <dbReference type="EMBL" id="KAF9587397.1"/>
    </source>
</evidence>
<name>A0A835GWX8_9MAGN</name>
<dbReference type="AlphaFoldDB" id="A0A835GWX8"/>
<proteinExistence type="predicted"/>
<dbReference type="EMBL" id="JADFTS010000009">
    <property type="protein sequence ID" value="KAF9587397.1"/>
    <property type="molecule type" value="Genomic_DNA"/>
</dbReference>
<comment type="caution">
    <text evidence="1">The sequence shown here is derived from an EMBL/GenBank/DDBJ whole genome shotgun (WGS) entry which is preliminary data.</text>
</comment>
<sequence length="143" mass="14820">NAGAQQTTTRIGQFPTQVVVQTITENVTVVSNSPLAESVPIVCVGPSTIRIEESGQSSGAQGNGIVVEELNTTGHDTGDDPSIGLQLALYVPAEIIAPISAGNSSALFLTAAANNLCLKLAEELGVNGLLCSRLQAYLHLFLF</sequence>
<keyword evidence="2" id="KW-1185">Reference proteome</keyword>
<feature type="non-terminal residue" evidence="1">
    <location>
        <position position="1"/>
    </location>
</feature>
<protein>
    <submittedName>
        <fullName evidence="1">Uncharacterized protein</fullName>
    </submittedName>
</protein>
<dbReference type="Proteomes" id="UP000631114">
    <property type="component" value="Unassembled WGS sequence"/>
</dbReference>
<reference evidence="1 2" key="1">
    <citation type="submission" date="2020-10" db="EMBL/GenBank/DDBJ databases">
        <title>The Coptis chinensis genome and diversification of protoberbering-type alkaloids.</title>
        <authorList>
            <person name="Wang B."/>
            <person name="Shu S."/>
            <person name="Song C."/>
            <person name="Liu Y."/>
        </authorList>
    </citation>
    <scope>NUCLEOTIDE SEQUENCE [LARGE SCALE GENOMIC DNA]</scope>
    <source>
        <strain evidence="1">HL-2020</strain>
        <tissue evidence="1">Leaf</tissue>
    </source>
</reference>
<accession>A0A835GWX8</accession>
<organism evidence="1 2">
    <name type="scientific">Coptis chinensis</name>
    <dbReference type="NCBI Taxonomy" id="261450"/>
    <lineage>
        <taxon>Eukaryota</taxon>
        <taxon>Viridiplantae</taxon>
        <taxon>Streptophyta</taxon>
        <taxon>Embryophyta</taxon>
        <taxon>Tracheophyta</taxon>
        <taxon>Spermatophyta</taxon>
        <taxon>Magnoliopsida</taxon>
        <taxon>Ranunculales</taxon>
        <taxon>Ranunculaceae</taxon>
        <taxon>Coptidoideae</taxon>
        <taxon>Coptis</taxon>
    </lineage>
</organism>
<evidence type="ECO:0000313" key="2">
    <source>
        <dbReference type="Proteomes" id="UP000631114"/>
    </source>
</evidence>